<dbReference type="Proteomes" id="UP001187192">
    <property type="component" value="Unassembled WGS sequence"/>
</dbReference>
<reference evidence="2" key="1">
    <citation type="submission" date="2023-07" db="EMBL/GenBank/DDBJ databases">
        <title>draft genome sequence of fig (Ficus carica).</title>
        <authorList>
            <person name="Takahashi T."/>
            <person name="Nishimura K."/>
        </authorList>
    </citation>
    <scope>NUCLEOTIDE SEQUENCE</scope>
</reference>
<dbReference type="AlphaFoldDB" id="A0AA88D6D6"/>
<gene>
    <name evidence="2" type="ORF">TIFTF001_016669</name>
</gene>
<proteinExistence type="predicted"/>
<dbReference type="EMBL" id="BTGU01000025">
    <property type="protein sequence ID" value="GMN47498.1"/>
    <property type="molecule type" value="Genomic_DNA"/>
</dbReference>
<keyword evidence="3" id="KW-1185">Reference proteome</keyword>
<evidence type="ECO:0000313" key="2">
    <source>
        <dbReference type="EMBL" id="GMN47498.1"/>
    </source>
</evidence>
<organism evidence="2 3">
    <name type="scientific">Ficus carica</name>
    <name type="common">Common fig</name>
    <dbReference type="NCBI Taxonomy" id="3494"/>
    <lineage>
        <taxon>Eukaryota</taxon>
        <taxon>Viridiplantae</taxon>
        <taxon>Streptophyta</taxon>
        <taxon>Embryophyta</taxon>
        <taxon>Tracheophyta</taxon>
        <taxon>Spermatophyta</taxon>
        <taxon>Magnoliopsida</taxon>
        <taxon>eudicotyledons</taxon>
        <taxon>Gunneridae</taxon>
        <taxon>Pentapetalae</taxon>
        <taxon>rosids</taxon>
        <taxon>fabids</taxon>
        <taxon>Rosales</taxon>
        <taxon>Moraceae</taxon>
        <taxon>Ficeae</taxon>
        <taxon>Ficus</taxon>
    </lineage>
</organism>
<evidence type="ECO:0000256" key="1">
    <source>
        <dbReference type="SAM" id="MobiDB-lite"/>
    </source>
</evidence>
<evidence type="ECO:0000313" key="3">
    <source>
        <dbReference type="Proteomes" id="UP001187192"/>
    </source>
</evidence>
<sequence length="53" mass="5920">MTPTKTMISSAQASCNISGEQTPACSLMKTPSQSPAREAYLRWWDDAERERAE</sequence>
<feature type="region of interest" description="Disordered" evidence="1">
    <location>
        <begin position="1"/>
        <end position="34"/>
    </location>
</feature>
<name>A0AA88D6D6_FICCA</name>
<accession>A0AA88D6D6</accession>
<protein>
    <submittedName>
        <fullName evidence="2">Uncharacterized protein</fullName>
    </submittedName>
</protein>
<comment type="caution">
    <text evidence="2">The sequence shown here is derived from an EMBL/GenBank/DDBJ whole genome shotgun (WGS) entry which is preliminary data.</text>
</comment>
<dbReference type="Gramene" id="FCD_00020051-RA">
    <property type="protein sequence ID" value="FCD_00020051-RA:cds"/>
    <property type="gene ID" value="FCD_00020051"/>
</dbReference>